<dbReference type="STRING" id="1385369.N825_15425"/>
<dbReference type="InterPro" id="IPR029044">
    <property type="entry name" value="Nucleotide-diphossugar_trans"/>
</dbReference>
<dbReference type="CDD" id="cd00761">
    <property type="entry name" value="Glyco_tranf_GTA_type"/>
    <property type="match status" value="1"/>
</dbReference>
<dbReference type="GO" id="GO:0016758">
    <property type="term" value="F:hexosyltransferase activity"/>
    <property type="evidence" value="ECO:0007669"/>
    <property type="project" value="UniProtKB-ARBA"/>
</dbReference>
<dbReference type="InterPro" id="IPR001173">
    <property type="entry name" value="Glyco_trans_2-like"/>
</dbReference>
<gene>
    <name evidence="2" type="ORF">N825_15425</name>
</gene>
<dbReference type="PANTHER" id="PTHR22916">
    <property type="entry name" value="GLYCOSYLTRANSFERASE"/>
    <property type="match status" value="1"/>
</dbReference>
<dbReference type="Gene3D" id="3.90.550.10">
    <property type="entry name" value="Spore Coat Polysaccharide Biosynthesis Protein SpsA, Chain A"/>
    <property type="match status" value="1"/>
</dbReference>
<reference evidence="2 3" key="1">
    <citation type="submission" date="2013-08" db="EMBL/GenBank/DDBJ databases">
        <title>The genome sequence of Skermanella stibiiresistens.</title>
        <authorList>
            <person name="Zhu W."/>
            <person name="Wang G."/>
        </authorList>
    </citation>
    <scope>NUCLEOTIDE SEQUENCE [LARGE SCALE GENOMIC DNA]</scope>
    <source>
        <strain evidence="2 3">SB22</strain>
    </source>
</reference>
<name>W9GVU9_9PROT</name>
<evidence type="ECO:0000313" key="2">
    <source>
        <dbReference type="EMBL" id="EWY38030.1"/>
    </source>
</evidence>
<organism evidence="2 3">
    <name type="scientific">Skermanella stibiiresistens SB22</name>
    <dbReference type="NCBI Taxonomy" id="1385369"/>
    <lineage>
        <taxon>Bacteria</taxon>
        <taxon>Pseudomonadati</taxon>
        <taxon>Pseudomonadota</taxon>
        <taxon>Alphaproteobacteria</taxon>
        <taxon>Rhodospirillales</taxon>
        <taxon>Azospirillaceae</taxon>
        <taxon>Skermanella</taxon>
    </lineage>
</organism>
<feature type="domain" description="Glycosyltransferase 2-like" evidence="1">
    <location>
        <begin position="2"/>
        <end position="165"/>
    </location>
</feature>
<sequence>MSVVMPSYNSAEFIEQAIESVRAQTYPHFELLVCDDGSTDATIEIVERLARQDDRIRLLRNNSRNISRNCNVGLFQAKYPWIARLDADDVMVPARLELQIRAAEQDPSVVLWGGFARLVDRAGKPLRTLRTGPTTAAEFEETRLAGSMFVIQGPTVMFRRDIALEIGGYDPFFNSAEDLELLHRMTARGQARVLPTILTDYRVHGGSITSGKAAHQIRLIRYIEARNRAILAGRPMRTPEEFMGALDSAPDFIRFLEWIDGKARQNYRNASVHHAEKRVSQAALCLTLALLCNPFFSVPRMSKRLGRAAGRRSRVALRGVARKFLDVTHIGHHGGPAL</sequence>
<keyword evidence="3" id="KW-1185">Reference proteome</keyword>
<dbReference type="AlphaFoldDB" id="W9GVU9"/>
<dbReference type="Pfam" id="PF00535">
    <property type="entry name" value="Glycos_transf_2"/>
    <property type="match status" value="1"/>
</dbReference>
<dbReference type="Proteomes" id="UP000019486">
    <property type="component" value="Unassembled WGS sequence"/>
</dbReference>
<protein>
    <submittedName>
        <fullName evidence="2">Glycosyl transferase</fullName>
    </submittedName>
</protein>
<keyword evidence="2" id="KW-0808">Transferase</keyword>
<evidence type="ECO:0000313" key="3">
    <source>
        <dbReference type="Proteomes" id="UP000019486"/>
    </source>
</evidence>
<proteinExistence type="predicted"/>
<accession>W9GVU9</accession>
<evidence type="ECO:0000259" key="1">
    <source>
        <dbReference type="Pfam" id="PF00535"/>
    </source>
</evidence>
<dbReference type="SUPFAM" id="SSF53448">
    <property type="entry name" value="Nucleotide-diphospho-sugar transferases"/>
    <property type="match status" value="1"/>
</dbReference>
<dbReference type="PANTHER" id="PTHR22916:SF3">
    <property type="entry name" value="UDP-GLCNAC:BETAGAL BETA-1,3-N-ACETYLGLUCOSAMINYLTRANSFERASE-LIKE PROTEIN 1"/>
    <property type="match status" value="1"/>
</dbReference>
<dbReference type="EMBL" id="AVFL01000021">
    <property type="protein sequence ID" value="EWY38030.1"/>
    <property type="molecule type" value="Genomic_DNA"/>
</dbReference>
<comment type="caution">
    <text evidence="2">The sequence shown here is derived from an EMBL/GenBank/DDBJ whole genome shotgun (WGS) entry which is preliminary data.</text>
</comment>